<proteinExistence type="predicted"/>
<organism evidence="3">
    <name type="scientific">Morganella morganii</name>
    <name type="common">Proteus morganii</name>
    <dbReference type="NCBI Taxonomy" id="582"/>
    <lineage>
        <taxon>Bacteria</taxon>
        <taxon>Pseudomonadati</taxon>
        <taxon>Pseudomonadota</taxon>
        <taxon>Gammaproteobacteria</taxon>
        <taxon>Enterobacterales</taxon>
        <taxon>Morganellaceae</taxon>
        <taxon>Morganella</taxon>
    </lineage>
</organism>
<dbReference type="GO" id="GO:0009297">
    <property type="term" value="P:pilus assembly"/>
    <property type="evidence" value="ECO:0007669"/>
    <property type="project" value="UniProtKB-UniRule"/>
</dbReference>
<keyword evidence="1" id="KW-0184">Conjugation</keyword>
<dbReference type="NCBIfam" id="TIGR02762">
    <property type="entry name" value="TraL_TIGR"/>
    <property type="match status" value="1"/>
</dbReference>
<evidence type="ECO:0000256" key="1">
    <source>
        <dbReference type="PIRNR" id="PIRNR003259"/>
    </source>
</evidence>
<dbReference type="EMBL" id="MK851048">
    <property type="protein sequence ID" value="QDH76112.1"/>
    <property type="molecule type" value="Genomic_DNA"/>
</dbReference>
<accession>A0A514C8X6</accession>
<dbReference type="RefSeq" id="WP_172694066.1">
    <property type="nucleotide sequence ID" value="NZ_CP066131.1"/>
</dbReference>
<keyword evidence="1" id="KW-0998">Cell outer membrane</keyword>
<evidence type="ECO:0000313" key="3">
    <source>
        <dbReference type="EMBL" id="QDH76112.1"/>
    </source>
</evidence>
<name>A0A514C8X6_MORMO</name>
<geneLocation type="plasmid" evidence="3">
    <name>pMM1L5</name>
</geneLocation>
<evidence type="ECO:0000313" key="2">
    <source>
        <dbReference type="EMBL" id="MBE8614435.1"/>
    </source>
</evidence>
<gene>
    <name evidence="2" type="primary">traL</name>
    <name evidence="2" type="ORF">CYG68_18895</name>
</gene>
<reference evidence="3" key="2">
    <citation type="submission" date="2019-04" db="EMBL/GenBank/DDBJ databases">
        <authorList>
            <person name="Hu G."/>
            <person name="Luo X."/>
        </authorList>
    </citation>
    <scope>NUCLEOTIDE SEQUENCE</scope>
    <source>
        <strain evidence="3">MM1L5</strain>
        <plasmid evidence="3">pMM1L5</plasmid>
    </source>
</reference>
<dbReference type="InterPro" id="IPR016382">
    <property type="entry name" value="Pilus_assmbly_TraL"/>
</dbReference>
<reference evidence="2" key="1">
    <citation type="submission" date="2017-12" db="EMBL/GenBank/DDBJ databases">
        <title>Genome sequencing and analysis.</title>
        <authorList>
            <person name="Huang Y.-T."/>
        </authorList>
    </citation>
    <scope>NUCLEOTIDE SEQUENCE</scope>
    <source>
        <strain evidence="2">VGH116</strain>
    </source>
</reference>
<dbReference type="GO" id="GO:0009279">
    <property type="term" value="C:cell outer membrane"/>
    <property type="evidence" value="ECO:0007669"/>
    <property type="project" value="UniProtKB-SubCell"/>
</dbReference>
<dbReference type="InterPro" id="IPR009838">
    <property type="entry name" value="T4SS_TraL"/>
</dbReference>
<comment type="function">
    <text evidence="1">Membrane protein involved in F pilin formation.</text>
</comment>
<dbReference type="EMBL" id="PKLF01000026">
    <property type="protein sequence ID" value="MBE8614435.1"/>
    <property type="molecule type" value="Genomic_DNA"/>
</dbReference>
<dbReference type="PIRSF" id="PIRSF003259">
    <property type="entry name" value="Pilus_assembly_TraL"/>
    <property type="match status" value="1"/>
</dbReference>
<protein>
    <recommendedName>
        <fullName evidence="1">Protein TraL</fullName>
    </recommendedName>
</protein>
<keyword evidence="1" id="KW-0472">Membrane</keyword>
<dbReference type="AlphaFoldDB" id="A0A514C8X6"/>
<dbReference type="Proteomes" id="UP000650477">
    <property type="component" value="Unassembled WGS sequence"/>
</dbReference>
<comment type="subcellular location">
    <subcellularLocation>
        <location evidence="1">Cell outer membrane</location>
    </subcellularLocation>
</comment>
<dbReference type="Pfam" id="PF07178">
    <property type="entry name" value="TraL"/>
    <property type="match status" value="1"/>
</dbReference>
<keyword evidence="3" id="KW-0614">Plasmid</keyword>
<sequence length="101" mass="11674">MEEERIKRFSFPQTLTEQSRPIGLPLDETAAIGIPMGWGFADGQHLAGLVIGALLWFGLRYFKKGRGTTWLLNACYWYLPAYCFRGLYKVIPESAFRLWLR</sequence>